<evidence type="ECO:0000313" key="2">
    <source>
        <dbReference type="Proteomes" id="UP000593571"/>
    </source>
</evidence>
<dbReference type="EMBL" id="JACASE010000008">
    <property type="protein sequence ID" value="KAF6441034.1"/>
    <property type="molecule type" value="Genomic_DNA"/>
</dbReference>
<keyword evidence="2" id="KW-1185">Reference proteome</keyword>
<dbReference type="AlphaFoldDB" id="A0A7J8EZX1"/>
<organism evidence="1 2">
    <name type="scientific">Rousettus aegyptiacus</name>
    <name type="common">Egyptian fruit bat</name>
    <name type="synonym">Pteropus aegyptiacus</name>
    <dbReference type="NCBI Taxonomy" id="9407"/>
    <lineage>
        <taxon>Eukaryota</taxon>
        <taxon>Metazoa</taxon>
        <taxon>Chordata</taxon>
        <taxon>Craniata</taxon>
        <taxon>Vertebrata</taxon>
        <taxon>Euteleostomi</taxon>
        <taxon>Mammalia</taxon>
        <taxon>Eutheria</taxon>
        <taxon>Laurasiatheria</taxon>
        <taxon>Chiroptera</taxon>
        <taxon>Yinpterochiroptera</taxon>
        <taxon>Pteropodoidea</taxon>
        <taxon>Pteropodidae</taxon>
        <taxon>Rousettinae</taxon>
        <taxon>Rousettus</taxon>
    </lineage>
</organism>
<gene>
    <name evidence="1" type="ORF">HJG63_012260</name>
</gene>
<protein>
    <submittedName>
        <fullName evidence="1">Uncharacterized protein</fullName>
    </submittedName>
</protein>
<accession>A0A7J8EZX1</accession>
<sequence>MVKVIVLADKDLSTCPLSLPTVLQVCLVFTSRLPKFGFILHFVTLVWGPFILRGNINGDFSRCCAMCHLTLLEMPAEMCRIRSSPTLTPQAPPSLASPQTEGVPCRGCSHWEFGDGTNMEMLPYTFFHIVSFSYPNLTGTDGDSSDCGPGL</sequence>
<comment type="caution">
    <text evidence="1">The sequence shown here is derived from an EMBL/GenBank/DDBJ whole genome shotgun (WGS) entry which is preliminary data.</text>
</comment>
<evidence type="ECO:0000313" key="1">
    <source>
        <dbReference type="EMBL" id="KAF6441034.1"/>
    </source>
</evidence>
<name>A0A7J8EZX1_ROUAE</name>
<proteinExistence type="predicted"/>
<dbReference type="Proteomes" id="UP000593571">
    <property type="component" value="Unassembled WGS sequence"/>
</dbReference>
<reference evidence="1 2" key="1">
    <citation type="journal article" date="2020" name="Nature">
        <title>Six reference-quality genomes reveal evolution of bat adaptations.</title>
        <authorList>
            <person name="Jebb D."/>
            <person name="Huang Z."/>
            <person name="Pippel M."/>
            <person name="Hughes G.M."/>
            <person name="Lavrichenko K."/>
            <person name="Devanna P."/>
            <person name="Winkler S."/>
            <person name="Jermiin L.S."/>
            <person name="Skirmuntt E.C."/>
            <person name="Katzourakis A."/>
            <person name="Burkitt-Gray L."/>
            <person name="Ray D.A."/>
            <person name="Sullivan K.A.M."/>
            <person name="Roscito J.G."/>
            <person name="Kirilenko B.M."/>
            <person name="Davalos L.M."/>
            <person name="Corthals A.P."/>
            <person name="Power M.L."/>
            <person name="Jones G."/>
            <person name="Ransome R.D."/>
            <person name="Dechmann D.K.N."/>
            <person name="Locatelli A.G."/>
            <person name="Puechmaille S.J."/>
            <person name="Fedrigo O."/>
            <person name="Jarvis E.D."/>
            <person name="Hiller M."/>
            <person name="Vernes S.C."/>
            <person name="Myers E.W."/>
            <person name="Teeling E.C."/>
        </authorList>
    </citation>
    <scope>NUCLEOTIDE SEQUENCE [LARGE SCALE GENOMIC DNA]</scope>
    <source>
        <strain evidence="1">MRouAeg1</strain>
        <tissue evidence="1">Muscle</tissue>
    </source>
</reference>